<reference evidence="3" key="1">
    <citation type="submission" date="2023-03" db="EMBL/GenBank/DDBJ databases">
        <title>Massive genome expansion in bonnet fungi (Mycena s.s.) driven by repeated elements and novel gene families across ecological guilds.</title>
        <authorList>
            <consortium name="Lawrence Berkeley National Laboratory"/>
            <person name="Harder C.B."/>
            <person name="Miyauchi S."/>
            <person name="Viragh M."/>
            <person name="Kuo A."/>
            <person name="Thoen E."/>
            <person name="Andreopoulos B."/>
            <person name="Lu D."/>
            <person name="Skrede I."/>
            <person name="Drula E."/>
            <person name="Henrissat B."/>
            <person name="Morin E."/>
            <person name="Kohler A."/>
            <person name="Barry K."/>
            <person name="LaButti K."/>
            <person name="Morin E."/>
            <person name="Salamov A."/>
            <person name="Lipzen A."/>
            <person name="Mereny Z."/>
            <person name="Hegedus B."/>
            <person name="Baldrian P."/>
            <person name="Stursova M."/>
            <person name="Weitz H."/>
            <person name="Taylor A."/>
            <person name="Grigoriev I.V."/>
            <person name="Nagy L.G."/>
            <person name="Martin F."/>
            <person name="Kauserud H."/>
        </authorList>
    </citation>
    <scope>NUCLEOTIDE SEQUENCE</scope>
    <source>
        <strain evidence="3">CBHHK182m</strain>
    </source>
</reference>
<evidence type="ECO:0000256" key="1">
    <source>
        <dbReference type="SAM" id="MobiDB-lite"/>
    </source>
</evidence>
<dbReference type="EMBL" id="JARKIB010000089">
    <property type="protein sequence ID" value="KAJ7743831.1"/>
    <property type="molecule type" value="Genomic_DNA"/>
</dbReference>
<keyword evidence="4" id="KW-1185">Reference proteome</keyword>
<feature type="transmembrane region" description="Helical" evidence="2">
    <location>
        <begin position="130"/>
        <end position="150"/>
    </location>
</feature>
<evidence type="ECO:0000256" key="2">
    <source>
        <dbReference type="SAM" id="Phobius"/>
    </source>
</evidence>
<feature type="transmembrane region" description="Helical" evidence="2">
    <location>
        <begin position="103"/>
        <end position="124"/>
    </location>
</feature>
<keyword evidence="2" id="KW-1133">Transmembrane helix</keyword>
<name>A0AAD7N3A7_9AGAR</name>
<evidence type="ECO:0000313" key="3">
    <source>
        <dbReference type="EMBL" id="KAJ7743831.1"/>
    </source>
</evidence>
<proteinExistence type="predicted"/>
<organism evidence="3 4">
    <name type="scientific">Mycena metata</name>
    <dbReference type="NCBI Taxonomy" id="1033252"/>
    <lineage>
        <taxon>Eukaryota</taxon>
        <taxon>Fungi</taxon>
        <taxon>Dikarya</taxon>
        <taxon>Basidiomycota</taxon>
        <taxon>Agaricomycotina</taxon>
        <taxon>Agaricomycetes</taxon>
        <taxon>Agaricomycetidae</taxon>
        <taxon>Agaricales</taxon>
        <taxon>Marasmiineae</taxon>
        <taxon>Mycenaceae</taxon>
        <taxon>Mycena</taxon>
    </lineage>
</organism>
<accession>A0AAD7N3A7</accession>
<gene>
    <name evidence="3" type="ORF">B0H16DRAFT_998579</name>
</gene>
<evidence type="ECO:0000313" key="4">
    <source>
        <dbReference type="Proteomes" id="UP001215598"/>
    </source>
</evidence>
<protein>
    <submittedName>
        <fullName evidence="3">Uncharacterized protein</fullName>
    </submittedName>
</protein>
<feature type="region of interest" description="Disordered" evidence="1">
    <location>
        <begin position="45"/>
        <end position="82"/>
    </location>
</feature>
<dbReference type="Proteomes" id="UP001215598">
    <property type="component" value="Unassembled WGS sequence"/>
</dbReference>
<sequence>MPNTAFTSFWLTQLWQRYLDLGQQQDKDLRPESLNRVRTQEERWEQEQERFQHKHDRERQNRERRDRKRRDREQKREEKERRKRARRLRQIQMLQLLKAPLQVLLLALLSSILFVLLAVLALALVGWFTFIGLLVTVVAYLLLIISRATICADFAFLSFKGSLSVPARAPKLLASEAGRIKALGCRLLRAQGLRRNGRTPLWRADAAENRLR</sequence>
<dbReference type="AlphaFoldDB" id="A0AAD7N3A7"/>
<feature type="compositionally biased region" description="Basic and acidic residues" evidence="1">
    <location>
        <begin position="71"/>
        <end position="80"/>
    </location>
</feature>
<keyword evidence="2" id="KW-0812">Transmembrane</keyword>
<comment type="caution">
    <text evidence="3">The sequence shown here is derived from an EMBL/GenBank/DDBJ whole genome shotgun (WGS) entry which is preliminary data.</text>
</comment>
<feature type="compositionally biased region" description="Basic and acidic residues" evidence="1">
    <location>
        <begin position="45"/>
        <end position="64"/>
    </location>
</feature>
<keyword evidence="2" id="KW-0472">Membrane</keyword>